<reference evidence="8 9" key="1">
    <citation type="submission" date="2020-08" db="EMBL/GenBank/DDBJ databases">
        <title>Genomic Encyclopedia of Type Strains, Phase IV (KMG-V): Genome sequencing to study the core and pangenomes of soil and plant-associated prokaryotes.</title>
        <authorList>
            <person name="Whitman W."/>
        </authorList>
    </citation>
    <scope>NUCLEOTIDE SEQUENCE [LARGE SCALE GENOMIC DNA]</scope>
    <source>
        <strain evidence="8 9">34/80</strain>
    </source>
</reference>
<dbReference type="AlphaFoldDB" id="A0A840G018"/>
<gene>
    <name evidence="8" type="ORF">GGD71_005453</name>
</gene>
<comment type="function">
    <text evidence="4">Part of a binding-protein-dependent transport system for aliphatic sulfonates. Putative binding protein.</text>
</comment>
<evidence type="ECO:0000256" key="6">
    <source>
        <dbReference type="SAM" id="SignalP"/>
    </source>
</evidence>
<dbReference type="SUPFAM" id="SSF53850">
    <property type="entry name" value="Periplasmic binding protein-like II"/>
    <property type="match status" value="1"/>
</dbReference>
<keyword evidence="3 6" id="KW-0732">Signal</keyword>
<dbReference type="GO" id="GO:0016020">
    <property type="term" value="C:membrane"/>
    <property type="evidence" value="ECO:0007669"/>
    <property type="project" value="InterPro"/>
</dbReference>
<evidence type="ECO:0000256" key="5">
    <source>
        <dbReference type="ARBA" id="ARBA00070228"/>
    </source>
</evidence>
<evidence type="ECO:0000259" key="7">
    <source>
        <dbReference type="SMART" id="SM00062"/>
    </source>
</evidence>
<dbReference type="CDD" id="cd13558">
    <property type="entry name" value="PBP2_SsuA_like_2"/>
    <property type="match status" value="1"/>
</dbReference>
<dbReference type="PROSITE" id="PS51318">
    <property type="entry name" value="TAT"/>
    <property type="match status" value="1"/>
</dbReference>
<sequence length="327" mass="34512">MNRNTSRIRMSHNSSRRQFLAQGSAVAAAVALPGVAFAQGRPVLKAGDQKGGLRALLEAAGGLEGLNYDIQWSEFPAAAPLAEALNAAAVDSGPIGDAPLIFALAAGTRVKAIGANRSDSYGTAVLVRPDSPLKTAADLKGKSVATNRGSIGHYVTLKAITSAGLRPEDVNLRFLAPADAKLALTQGSVDAWATWEPYTALAEVSNHARVLVSGRGLLPGLSYLAATDSAIATKRPVLQDFLQRVVKAQLWSYRNVDAYSAALARIIGIPPEAAKLQFERRQQKWVAIDAQVIADQQGTADFYRQVGLIKQPLDVKGTFDTGFGVAG</sequence>
<evidence type="ECO:0000313" key="9">
    <source>
        <dbReference type="Proteomes" id="UP000524450"/>
    </source>
</evidence>
<evidence type="ECO:0000313" key="8">
    <source>
        <dbReference type="EMBL" id="MBB4224657.1"/>
    </source>
</evidence>
<dbReference type="InterPro" id="IPR006311">
    <property type="entry name" value="TAT_signal"/>
</dbReference>
<dbReference type="FunFam" id="3.40.190.10:FF:000050">
    <property type="entry name" value="Sulfonate ABC transporter substrate-binding protein"/>
    <property type="match status" value="1"/>
</dbReference>
<dbReference type="PANTHER" id="PTHR30024:SF48">
    <property type="entry name" value="ABC TRANSPORTER SUBSTRATE-BINDING PROTEIN"/>
    <property type="match status" value="1"/>
</dbReference>
<keyword evidence="2" id="KW-0813">Transport</keyword>
<dbReference type="Gene3D" id="3.40.190.10">
    <property type="entry name" value="Periplasmic binding protein-like II"/>
    <property type="match status" value="2"/>
</dbReference>
<evidence type="ECO:0000256" key="4">
    <source>
        <dbReference type="ARBA" id="ARBA00055538"/>
    </source>
</evidence>
<comment type="similarity">
    <text evidence="1">Belongs to the bacterial solute-binding protein SsuA/TauA family.</text>
</comment>
<dbReference type="NCBIfam" id="TIGR01728">
    <property type="entry name" value="SsuA_fam"/>
    <property type="match status" value="1"/>
</dbReference>
<dbReference type="RefSeq" id="WP_260319445.1">
    <property type="nucleotide sequence ID" value="NZ_JACIFZ010000008.1"/>
</dbReference>
<dbReference type="EMBL" id="JACIFZ010000008">
    <property type="protein sequence ID" value="MBB4224657.1"/>
    <property type="molecule type" value="Genomic_DNA"/>
</dbReference>
<evidence type="ECO:0000256" key="2">
    <source>
        <dbReference type="ARBA" id="ARBA00022448"/>
    </source>
</evidence>
<accession>A0A840G018</accession>
<feature type="signal peptide" evidence="6">
    <location>
        <begin position="1"/>
        <end position="38"/>
    </location>
</feature>
<evidence type="ECO:0000256" key="3">
    <source>
        <dbReference type="ARBA" id="ARBA00022729"/>
    </source>
</evidence>
<dbReference type="SMART" id="SM00062">
    <property type="entry name" value="PBPb"/>
    <property type="match status" value="1"/>
</dbReference>
<dbReference type="InterPro" id="IPR010067">
    <property type="entry name" value="ABC_SsuA_sub-bd"/>
</dbReference>
<evidence type="ECO:0000256" key="1">
    <source>
        <dbReference type="ARBA" id="ARBA00010742"/>
    </source>
</evidence>
<protein>
    <recommendedName>
        <fullName evidence="5">Putative aliphatic sulfonates-binding protein</fullName>
    </recommendedName>
</protein>
<feature type="chain" id="PRO_5032878946" description="Putative aliphatic sulfonates-binding protein" evidence="6">
    <location>
        <begin position="39"/>
        <end position="327"/>
    </location>
</feature>
<dbReference type="Pfam" id="PF13379">
    <property type="entry name" value="NMT1_2"/>
    <property type="match status" value="1"/>
</dbReference>
<dbReference type="PANTHER" id="PTHR30024">
    <property type="entry name" value="ALIPHATIC SULFONATES-BINDING PROTEIN-RELATED"/>
    <property type="match status" value="1"/>
</dbReference>
<name>A0A840G018_9BURK</name>
<organism evidence="8 9">
    <name type="scientific">Variovorax guangxiensis</name>
    <dbReference type="NCBI Taxonomy" id="1775474"/>
    <lineage>
        <taxon>Bacteria</taxon>
        <taxon>Pseudomonadati</taxon>
        <taxon>Pseudomonadota</taxon>
        <taxon>Betaproteobacteria</taxon>
        <taxon>Burkholderiales</taxon>
        <taxon>Comamonadaceae</taxon>
        <taxon>Variovorax</taxon>
    </lineage>
</organism>
<dbReference type="Proteomes" id="UP000524450">
    <property type="component" value="Unassembled WGS sequence"/>
</dbReference>
<proteinExistence type="inferred from homology"/>
<dbReference type="InterPro" id="IPR001638">
    <property type="entry name" value="Solute-binding_3/MltF_N"/>
</dbReference>
<dbReference type="GO" id="GO:0042626">
    <property type="term" value="F:ATPase-coupled transmembrane transporter activity"/>
    <property type="evidence" value="ECO:0007669"/>
    <property type="project" value="InterPro"/>
</dbReference>
<feature type="domain" description="Solute-binding protein family 3/N-terminal" evidence="7">
    <location>
        <begin position="43"/>
        <end position="270"/>
    </location>
</feature>
<comment type="caution">
    <text evidence="8">The sequence shown here is derived from an EMBL/GenBank/DDBJ whole genome shotgun (WGS) entry which is preliminary data.</text>
</comment>